<gene>
    <name evidence="1" type="ORF">DUNSADRAFT_8661</name>
</gene>
<dbReference type="SUPFAM" id="SSF48431">
    <property type="entry name" value="Lipovitellin-phosvitin complex, superhelical domain"/>
    <property type="match status" value="1"/>
</dbReference>
<dbReference type="PANTHER" id="PTHR21228">
    <property type="entry name" value="FAST LEU-RICH DOMAIN-CONTAINING"/>
    <property type="match status" value="1"/>
</dbReference>
<evidence type="ECO:0000313" key="2">
    <source>
        <dbReference type="Proteomes" id="UP000815325"/>
    </source>
</evidence>
<protein>
    <submittedName>
        <fullName evidence="1">Mitochondrial F1F0 ATP synthase associated protein</fullName>
    </submittedName>
</protein>
<name>A0ABQ7GJ35_DUNSA</name>
<dbReference type="PANTHER" id="PTHR21228:SF40">
    <property type="entry name" value="LD45607P"/>
    <property type="match status" value="1"/>
</dbReference>
<proteinExistence type="predicted"/>
<organism evidence="1 2">
    <name type="scientific">Dunaliella salina</name>
    <name type="common">Green alga</name>
    <name type="synonym">Protococcus salinus</name>
    <dbReference type="NCBI Taxonomy" id="3046"/>
    <lineage>
        <taxon>Eukaryota</taxon>
        <taxon>Viridiplantae</taxon>
        <taxon>Chlorophyta</taxon>
        <taxon>core chlorophytes</taxon>
        <taxon>Chlorophyceae</taxon>
        <taxon>CS clade</taxon>
        <taxon>Chlamydomonadales</taxon>
        <taxon>Dunaliellaceae</taxon>
        <taxon>Dunaliella</taxon>
    </lineage>
</organism>
<dbReference type="PROSITE" id="PS51257">
    <property type="entry name" value="PROKAR_LIPOPROTEIN"/>
    <property type="match status" value="1"/>
</dbReference>
<sequence length="541" mass="55711">MVRRALLRACAALQQAAGPSAASGAAACTRSVPAFAQLARLEQEGAIGATQAWQRCQLSTSSLAQQAALTEVPVEGNAESLLKEIDAIITNEAATAKEVADAAVSLAYMQAKGNRRLWGKVFEKAGALKSSFDAPSLSNFMWAASTAGVGHFKTLFELSGPAASMMKTLTPTQLSIVVEALGKAGAKDVEFFGQVSSQVSSNMGAFKPAELSRILWGFAAAGVEDAAFVKAVAKALSDKARDLGGSEAVQAIWGLARSRTADKPALDALVNVAKTKLDSGVDAAALAWSLGYINYKLDAATAKTMASAVQAAAPGLTPAHAIDAAWGLGVTGAGTKESVGALFSNVASAIDKAPESLDPFQVAALYEAAAMTPEAKLPEQVAAFAAKMYALADEGTKSKLPSAVLTFKEELAEAAAYGMGARYRPEIAAARKNFAVVTPDGVAMDIAVSLDNNTKFAVEAVPFQQLSSANTPLGPAAARAKLLESKGYKGVLISAADWAGLADSKAKAKYLLAAIQKALPAASSKVSGLMSAVDKPFDPYQ</sequence>
<comment type="caution">
    <text evidence="1">The sequence shown here is derived from an EMBL/GenBank/DDBJ whole genome shotgun (WGS) entry which is preliminary data.</text>
</comment>
<dbReference type="InterPro" id="IPR011030">
    <property type="entry name" value="Lipovitellin_superhlx_dom"/>
</dbReference>
<keyword evidence="2" id="KW-1185">Reference proteome</keyword>
<accession>A0ABQ7GJ35</accession>
<dbReference type="Proteomes" id="UP000815325">
    <property type="component" value="Unassembled WGS sequence"/>
</dbReference>
<evidence type="ECO:0000313" key="1">
    <source>
        <dbReference type="EMBL" id="KAF5834620.1"/>
    </source>
</evidence>
<reference evidence="1" key="1">
    <citation type="submission" date="2017-08" db="EMBL/GenBank/DDBJ databases">
        <authorList>
            <person name="Polle J.E."/>
            <person name="Barry K."/>
            <person name="Cushman J."/>
            <person name="Schmutz J."/>
            <person name="Tran D."/>
            <person name="Hathwaick L.T."/>
            <person name="Yim W.C."/>
            <person name="Jenkins J."/>
            <person name="Mckie-Krisberg Z.M."/>
            <person name="Prochnik S."/>
            <person name="Lindquist E."/>
            <person name="Dockter R.B."/>
            <person name="Adam C."/>
            <person name="Molina H."/>
            <person name="Bunkerborg J."/>
            <person name="Jin E."/>
            <person name="Buchheim M."/>
            <person name="Magnuson J."/>
        </authorList>
    </citation>
    <scope>NUCLEOTIDE SEQUENCE</scope>
    <source>
        <strain evidence="1">CCAP 19/18</strain>
    </source>
</reference>
<dbReference type="EMBL" id="MU069746">
    <property type="protein sequence ID" value="KAF5834620.1"/>
    <property type="molecule type" value="Genomic_DNA"/>
</dbReference>
<dbReference type="InterPro" id="IPR050870">
    <property type="entry name" value="FAST_kinase"/>
</dbReference>